<dbReference type="InterPro" id="IPR005795">
    <property type="entry name" value="LolPI"/>
</dbReference>
<evidence type="ECO:0000256" key="1">
    <source>
        <dbReference type="ARBA" id="ARBA00004613"/>
    </source>
</evidence>
<evidence type="ECO:0000313" key="8">
    <source>
        <dbReference type="Proteomes" id="UP001153076"/>
    </source>
</evidence>
<comment type="caution">
    <text evidence="7">The sequence shown here is derived from an EMBL/GenBank/DDBJ whole genome shotgun (WGS) entry which is preliminary data.</text>
</comment>
<name>A0A9Q1KUA3_9CARY</name>
<dbReference type="GO" id="GO:0005576">
    <property type="term" value="C:extracellular region"/>
    <property type="evidence" value="ECO:0007669"/>
    <property type="project" value="UniProtKB-SubCell"/>
</dbReference>
<dbReference type="PROSITE" id="PS50842">
    <property type="entry name" value="EXPANSIN_EG45"/>
    <property type="match status" value="1"/>
</dbReference>
<dbReference type="EMBL" id="JAKOGI010000019">
    <property type="protein sequence ID" value="KAJ8449678.1"/>
    <property type="molecule type" value="Genomic_DNA"/>
</dbReference>
<dbReference type="PANTHER" id="PTHR31692:SF4">
    <property type="entry name" value="EXPANSIN-LIKE A1-RELATED"/>
    <property type="match status" value="1"/>
</dbReference>
<dbReference type="Proteomes" id="UP001153076">
    <property type="component" value="Unassembled WGS sequence"/>
</dbReference>
<evidence type="ECO:0000259" key="5">
    <source>
        <dbReference type="PROSITE" id="PS50842"/>
    </source>
</evidence>
<dbReference type="PANTHER" id="PTHR31692">
    <property type="entry name" value="EXPANSIN-B3"/>
    <property type="match status" value="1"/>
</dbReference>
<dbReference type="SMART" id="SM00837">
    <property type="entry name" value="DPBB_1"/>
    <property type="match status" value="1"/>
</dbReference>
<accession>A0A9Q1KUA3</accession>
<evidence type="ECO:0000313" key="7">
    <source>
        <dbReference type="EMBL" id="KAJ8449678.1"/>
    </source>
</evidence>
<feature type="chain" id="PRO_5040239497" description="Expansin-like A2" evidence="4">
    <location>
        <begin position="20"/>
        <end position="233"/>
    </location>
</feature>
<dbReference type="InterPro" id="IPR007117">
    <property type="entry name" value="Expansin_CBD"/>
</dbReference>
<dbReference type="AlphaFoldDB" id="A0A9Q1KUA3"/>
<evidence type="ECO:0000259" key="6">
    <source>
        <dbReference type="PROSITE" id="PS50843"/>
    </source>
</evidence>
<evidence type="ECO:0000256" key="3">
    <source>
        <dbReference type="RuleBase" id="RU003460"/>
    </source>
</evidence>
<dbReference type="Pfam" id="PF03330">
    <property type="entry name" value="DPBB_1"/>
    <property type="match status" value="1"/>
</dbReference>
<organism evidence="7 8">
    <name type="scientific">Carnegiea gigantea</name>
    <dbReference type="NCBI Taxonomy" id="171969"/>
    <lineage>
        <taxon>Eukaryota</taxon>
        <taxon>Viridiplantae</taxon>
        <taxon>Streptophyta</taxon>
        <taxon>Embryophyta</taxon>
        <taxon>Tracheophyta</taxon>
        <taxon>Spermatophyta</taxon>
        <taxon>Magnoliopsida</taxon>
        <taxon>eudicotyledons</taxon>
        <taxon>Gunneridae</taxon>
        <taxon>Pentapetalae</taxon>
        <taxon>Caryophyllales</taxon>
        <taxon>Cactineae</taxon>
        <taxon>Cactaceae</taxon>
        <taxon>Cactoideae</taxon>
        <taxon>Echinocereeae</taxon>
        <taxon>Carnegiea</taxon>
    </lineage>
</organism>
<dbReference type="InterPro" id="IPR007118">
    <property type="entry name" value="Expan_Lol_pI"/>
</dbReference>
<dbReference type="PRINTS" id="PR00829">
    <property type="entry name" value="LOLP1ALLERGN"/>
</dbReference>
<reference evidence="7" key="1">
    <citation type="submission" date="2022-04" db="EMBL/GenBank/DDBJ databases">
        <title>Carnegiea gigantea Genome sequencing and assembly v2.</title>
        <authorList>
            <person name="Copetti D."/>
            <person name="Sanderson M.J."/>
            <person name="Burquez A."/>
            <person name="Wojciechowski M.F."/>
        </authorList>
    </citation>
    <scope>NUCLEOTIDE SEQUENCE</scope>
    <source>
        <strain evidence="7">SGP5-SGP5p</strain>
        <tissue evidence="7">Aerial part</tissue>
    </source>
</reference>
<dbReference type="InterPro" id="IPR036749">
    <property type="entry name" value="Expansin_CBD_sf"/>
</dbReference>
<evidence type="ECO:0000256" key="4">
    <source>
        <dbReference type="SAM" id="SignalP"/>
    </source>
</evidence>
<gene>
    <name evidence="7" type="ORF">Cgig2_001334</name>
</gene>
<keyword evidence="4" id="KW-0732">Signal</keyword>
<evidence type="ECO:0000256" key="2">
    <source>
        <dbReference type="ARBA" id="ARBA00022525"/>
    </source>
</evidence>
<dbReference type="InterPro" id="IPR009009">
    <property type="entry name" value="RlpA-like_DPBB"/>
</dbReference>
<proteinExistence type="inferred from homology"/>
<dbReference type="GO" id="GO:0009505">
    <property type="term" value="C:plant-type cell wall"/>
    <property type="evidence" value="ECO:0007669"/>
    <property type="project" value="TreeGrafter"/>
</dbReference>
<dbReference type="Pfam" id="PF01357">
    <property type="entry name" value="Expansin_C"/>
    <property type="match status" value="1"/>
</dbReference>
<dbReference type="PROSITE" id="PS50843">
    <property type="entry name" value="EXPANSIN_CBD"/>
    <property type="match status" value="1"/>
</dbReference>
<dbReference type="GO" id="GO:0009653">
    <property type="term" value="P:anatomical structure morphogenesis"/>
    <property type="evidence" value="ECO:0007669"/>
    <property type="project" value="UniProtKB-ARBA"/>
</dbReference>
<feature type="domain" description="Expansin-like CBD" evidence="6">
    <location>
        <begin position="155"/>
        <end position="226"/>
    </location>
</feature>
<feature type="domain" description="Expansin-like EG45" evidence="5">
    <location>
        <begin position="37"/>
        <end position="142"/>
    </location>
</feature>
<dbReference type="OrthoDB" id="1635727at2759"/>
<dbReference type="InterPro" id="IPR036908">
    <property type="entry name" value="RlpA-like_sf"/>
</dbReference>
<comment type="similarity">
    <text evidence="3">Belongs to the expansin family.</text>
</comment>
<protein>
    <recommendedName>
        <fullName evidence="9">Expansin-like A2</fullName>
    </recommendedName>
</protein>
<evidence type="ECO:0008006" key="9">
    <source>
        <dbReference type="Google" id="ProtNLM"/>
    </source>
</evidence>
<keyword evidence="2" id="KW-0964">Secreted</keyword>
<dbReference type="InterPro" id="IPR007112">
    <property type="entry name" value="Expansin/allergen_DPBB_dom"/>
</dbReference>
<keyword evidence="8" id="KW-1185">Reference proteome</keyword>
<comment type="subcellular location">
    <subcellularLocation>
        <location evidence="1">Secreted</location>
    </subcellularLocation>
</comment>
<dbReference type="Gene3D" id="2.40.40.10">
    <property type="entry name" value="RlpA-like domain"/>
    <property type="match status" value="1"/>
</dbReference>
<dbReference type="GO" id="GO:0009506">
    <property type="term" value="C:plasmodesma"/>
    <property type="evidence" value="ECO:0007669"/>
    <property type="project" value="TreeGrafter"/>
</dbReference>
<dbReference type="SUPFAM" id="SSF49590">
    <property type="entry name" value="PHL pollen allergen"/>
    <property type="match status" value="1"/>
</dbReference>
<feature type="signal peptide" evidence="4">
    <location>
        <begin position="1"/>
        <end position="19"/>
    </location>
</feature>
<dbReference type="PRINTS" id="PR01225">
    <property type="entry name" value="EXPANSNFAMLY"/>
</dbReference>
<dbReference type="Gene3D" id="2.60.40.760">
    <property type="entry name" value="Expansin, cellulose-binding-like domain"/>
    <property type="match status" value="1"/>
</dbReference>
<sequence>MAAFVALSFFFILLSSASACDRCIHRSKATFTSQISSGSCGYGSMATEYFKGQLLVGGSPSLFKQGAGCGACFKVRCKNPALCKSQGILVTLTDSHGDDNNAFVMSQNAFAAMADKGRSQSLLKLGVVDIEYKRVPCVYSRNLALRVEDYSNKPYYLAVKVLYQGGQTDIVAVDVAQVGSRNWTSMRRSYGAVWDTNAVLTGPLKFGFLVNSGYNTKHIVTQKVLPLLIGKMG</sequence>
<dbReference type="SUPFAM" id="SSF50685">
    <property type="entry name" value="Barwin-like endoglucanases"/>
    <property type="match status" value="1"/>
</dbReference>